<dbReference type="RefSeq" id="WP_146384394.1">
    <property type="nucleotide sequence ID" value="NZ_VOHK01000001.1"/>
</dbReference>
<feature type="transmembrane region" description="Helical" evidence="1">
    <location>
        <begin position="6"/>
        <end position="29"/>
    </location>
</feature>
<dbReference type="Proteomes" id="UP000319980">
    <property type="component" value="Unassembled WGS sequence"/>
</dbReference>
<keyword evidence="1" id="KW-0472">Membrane</keyword>
<evidence type="ECO:0000313" key="2">
    <source>
        <dbReference type="EMBL" id="TWT23314.1"/>
    </source>
</evidence>
<evidence type="ECO:0008006" key="4">
    <source>
        <dbReference type="Google" id="ProtNLM"/>
    </source>
</evidence>
<organism evidence="2 3">
    <name type="scientific">Luteimonas marina</name>
    <dbReference type="NCBI Taxonomy" id="488485"/>
    <lineage>
        <taxon>Bacteria</taxon>
        <taxon>Pseudomonadati</taxon>
        <taxon>Pseudomonadota</taxon>
        <taxon>Gammaproteobacteria</taxon>
        <taxon>Lysobacterales</taxon>
        <taxon>Lysobacteraceae</taxon>
        <taxon>Luteimonas</taxon>
    </lineage>
</organism>
<reference evidence="2 3" key="1">
    <citation type="journal article" date="2008" name="Int. J. Syst. Evol. Microbiol.">
        <title>Luteimonas marina sp. nov., isolated from seawater.</title>
        <authorList>
            <person name="Baik K.S."/>
            <person name="Park S.C."/>
            <person name="Kim M.S."/>
            <person name="Kim E.M."/>
            <person name="Park C."/>
            <person name="Chun J."/>
            <person name="Seong C.N."/>
        </authorList>
    </citation>
    <scope>NUCLEOTIDE SEQUENCE [LARGE SCALE GENOMIC DNA]</scope>
    <source>
        <strain evidence="2 3">FR1330</strain>
    </source>
</reference>
<dbReference type="InterPro" id="IPR007418">
    <property type="entry name" value="DUF474"/>
</dbReference>
<feature type="transmembrane region" description="Helical" evidence="1">
    <location>
        <begin position="55"/>
        <end position="74"/>
    </location>
</feature>
<sequence>MRPYAILLLLHLFAALLFVGTVFFEVLILDKVRRHVPKNAMHLVEAGIGRRARRIMPWVLLVLYGSGIGMAWQYRAALAQPFSSGFALMLTLKIALALGVAGHFATAMWLQRRGRLLGSVSRRLHLSLFWHMVGIVLLAKGMFHLGW</sequence>
<name>A0A5C5UB29_9GAMM</name>
<protein>
    <recommendedName>
        <fullName evidence="4">Integral membrane protein</fullName>
    </recommendedName>
</protein>
<keyword evidence="1" id="KW-1133">Transmembrane helix</keyword>
<dbReference type="PIRSF" id="PIRSF015875">
    <property type="entry name" value="UCP015875"/>
    <property type="match status" value="1"/>
</dbReference>
<feature type="transmembrane region" description="Helical" evidence="1">
    <location>
        <begin position="86"/>
        <end position="107"/>
    </location>
</feature>
<keyword evidence="3" id="KW-1185">Reference proteome</keyword>
<gene>
    <name evidence="2" type="ORF">FQY83_01295</name>
</gene>
<feature type="transmembrane region" description="Helical" evidence="1">
    <location>
        <begin position="128"/>
        <end position="146"/>
    </location>
</feature>
<proteinExistence type="predicted"/>
<accession>A0A5C5UB29</accession>
<evidence type="ECO:0000256" key="1">
    <source>
        <dbReference type="SAM" id="Phobius"/>
    </source>
</evidence>
<dbReference type="EMBL" id="VOHK01000001">
    <property type="protein sequence ID" value="TWT23314.1"/>
    <property type="molecule type" value="Genomic_DNA"/>
</dbReference>
<dbReference type="OrthoDB" id="5955722at2"/>
<evidence type="ECO:0000313" key="3">
    <source>
        <dbReference type="Proteomes" id="UP000319980"/>
    </source>
</evidence>
<dbReference type="AlphaFoldDB" id="A0A5C5UB29"/>
<keyword evidence="1" id="KW-0812">Transmembrane</keyword>
<comment type="caution">
    <text evidence="2">The sequence shown here is derived from an EMBL/GenBank/DDBJ whole genome shotgun (WGS) entry which is preliminary data.</text>
</comment>